<reference evidence="7" key="1">
    <citation type="submission" date="2018-06" db="EMBL/GenBank/DDBJ databases">
        <authorList>
            <person name="Zhirakovskaya E."/>
        </authorList>
    </citation>
    <scope>NUCLEOTIDE SEQUENCE</scope>
</reference>
<dbReference type="PANTHER" id="PTHR30558:SF13">
    <property type="entry name" value="BIOPOLYMER TRANSPORT PROTEIN EXBD2"/>
    <property type="match status" value="1"/>
</dbReference>
<dbReference type="EMBL" id="UOGD01000353">
    <property type="protein sequence ID" value="VAX26683.1"/>
    <property type="molecule type" value="Genomic_DNA"/>
</dbReference>
<dbReference type="AlphaFoldDB" id="A0A3B1CPU1"/>
<keyword evidence="3 6" id="KW-0812">Transmembrane</keyword>
<evidence type="ECO:0000256" key="6">
    <source>
        <dbReference type="SAM" id="Phobius"/>
    </source>
</evidence>
<feature type="transmembrane region" description="Helical" evidence="6">
    <location>
        <begin position="12"/>
        <end position="31"/>
    </location>
</feature>
<keyword evidence="2" id="KW-1003">Cell membrane</keyword>
<keyword evidence="4 6" id="KW-1133">Transmembrane helix</keyword>
<evidence type="ECO:0000256" key="2">
    <source>
        <dbReference type="ARBA" id="ARBA00022475"/>
    </source>
</evidence>
<proteinExistence type="predicted"/>
<dbReference type="Pfam" id="PF02472">
    <property type="entry name" value="ExbD"/>
    <property type="match status" value="1"/>
</dbReference>
<evidence type="ECO:0000256" key="4">
    <source>
        <dbReference type="ARBA" id="ARBA00022989"/>
    </source>
</evidence>
<dbReference type="InterPro" id="IPR003400">
    <property type="entry name" value="ExbD"/>
</dbReference>
<name>A0A3B1CPU1_9ZZZZ</name>
<dbReference type="PANTHER" id="PTHR30558">
    <property type="entry name" value="EXBD MEMBRANE COMPONENT OF PMF-DRIVEN MACROMOLECULE IMPORT SYSTEM"/>
    <property type="match status" value="1"/>
</dbReference>
<evidence type="ECO:0000313" key="7">
    <source>
        <dbReference type="EMBL" id="VAX26683.1"/>
    </source>
</evidence>
<keyword evidence="5 6" id="KW-0472">Membrane</keyword>
<sequence>MKFEMENKPLSMFHFSSLTDIVMLLLIFFLLTSQFVIQTGVKVKLPGAVNNEQTVPSRIVVSITEFGKIYVGKDEVTLDALALKLENIKQNAAEENVIIRADKATNIDLVIKVIDAAKGVGIDKFTIETEKETY</sequence>
<gene>
    <name evidence="7" type="ORF">MNBD_IGNAVI01-630</name>
</gene>
<dbReference type="Gene3D" id="3.30.420.270">
    <property type="match status" value="1"/>
</dbReference>
<protein>
    <submittedName>
        <fullName evidence="7">TonB-ExbBD energy transducing system, ExbD subunit</fullName>
    </submittedName>
</protein>
<evidence type="ECO:0000256" key="1">
    <source>
        <dbReference type="ARBA" id="ARBA00004162"/>
    </source>
</evidence>
<organism evidence="7">
    <name type="scientific">hydrothermal vent metagenome</name>
    <dbReference type="NCBI Taxonomy" id="652676"/>
    <lineage>
        <taxon>unclassified sequences</taxon>
        <taxon>metagenomes</taxon>
        <taxon>ecological metagenomes</taxon>
    </lineage>
</organism>
<dbReference type="GO" id="GO:0022857">
    <property type="term" value="F:transmembrane transporter activity"/>
    <property type="evidence" value="ECO:0007669"/>
    <property type="project" value="InterPro"/>
</dbReference>
<accession>A0A3B1CPU1</accession>
<comment type="subcellular location">
    <subcellularLocation>
        <location evidence="1">Cell membrane</location>
        <topology evidence="1">Single-pass membrane protein</topology>
    </subcellularLocation>
</comment>
<evidence type="ECO:0000256" key="3">
    <source>
        <dbReference type="ARBA" id="ARBA00022692"/>
    </source>
</evidence>
<evidence type="ECO:0000256" key="5">
    <source>
        <dbReference type="ARBA" id="ARBA00023136"/>
    </source>
</evidence>
<dbReference type="GO" id="GO:0005886">
    <property type="term" value="C:plasma membrane"/>
    <property type="evidence" value="ECO:0007669"/>
    <property type="project" value="UniProtKB-SubCell"/>
</dbReference>